<feature type="transmembrane region" description="Helical" evidence="1">
    <location>
        <begin position="88"/>
        <end position="108"/>
    </location>
</feature>
<dbReference type="RefSeq" id="WP_228226299.1">
    <property type="nucleotide sequence ID" value="NZ_JAJGNP010000002.1"/>
</dbReference>
<comment type="caution">
    <text evidence="2">The sequence shown here is derived from an EMBL/GenBank/DDBJ whole genome shotgun (WGS) entry which is preliminary data.</text>
</comment>
<evidence type="ECO:0000313" key="3">
    <source>
        <dbReference type="Proteomes" id="UP001198830"/>
    </source>
</evidence>
<reference evidence="2 3" key="1">
    <citation type="submission" date="2021-10" db="EMBL/GenBank/DDBJ databases">
        <title>The diversity and Nitrogen Metabolism of Culturable Nitrate-Utilizing Bacteria Within the Oxygen Minimum Zone of the Changjiang (Yangtze River)Estuary.</title>
        <authorList>
            <person name="Zhang D."/>
            <person name="Zheng J."/>
            <person name="Liu S."/>
            <person name="He W."/>
        </authorList>
    </citation>
    <scope>NUCLEOTIDE SEQUENCE [LARGE SCALE GENOMIC DNA]</scope>
    <source>
        <strain evidence="2 3">FXH275-2</strain>
    </source>
</reference>
<feature type="transmembrane region" description="Helical" evidence="1">
    <location>
        <begin position="294"/>
        <end position="314"/>
    </location>
</feature>
<feature type="transmembrane region" description="Helical" evidence="1">
    <location>
        <begin position="25"/>
        <end position="47"/>
    </location>
</feature>
<organism evidence="2 3">
    <name type="scientific">Sphingobium soli</name>
    <dbReference type="NCBI Taxonomy" id="1591116"/>
    <lineage>
        <taxon>Bacteria</taxon>
        <taxon>Pseudomonadati</taxon>
        <taxon>Pseudomonadota</taxon>
        <taxon>Alphaproteobacteria</taxon>
        <taxon>Sphingomonadales</taxon>
        <taxon>Sphingomonadaceae</taxon>
        <taxon>Sphingobium</taxon>
    </lineage>
</organism>
<protein>
    <submittedName>
        <fullName evidence="2">MFS transporter</fullName>
    </submittedName>
</protein>
<accession>A0ABS8H1C3</accession>
<evidence type="ECO:0000256" key="1">
    <source>
        <dbReference type="SAM" id="Phobius"/>
    </source>
</evidence>
<gene>
    <name evidence="2" type="ORF">LL253_04140</name>
</gene>
<feature type="transmembrane region" description="Helical" evidence="1">
    <location>
        <begin position="260"/>
        <end position="282"/>
    </location>
</feature>
<feature type="transmembrane region" description="Helical" evidence="1">
    <location>
        <begin position="59"/>
        <end position="76"/>
    </location>
</feature>
<dbReference type="EMBL" id="JAJGNP010000002">
    <property type="protein sequence ID" value="MCC4231878.1"/>
    <property type="molecule type" value="Genomic_DNA"/>
</dbReference>
<dbReference type="Proteomes" id="UP001198830">
    <property type="component" value="Unassembled WGS sequence"/>
</dbReference>
<sequence length="580" mass="63712">MTVRAGIVKGHQSGEQYAAQAMLRWFAIGASVWLLAGMATMIFANGLRFEQYVFLTQDAPVAAFLIGFLSLLKGQAGNPGSPPEIRNWQIGVAIVAVMAIAWAGHHWLMSGYSLSRDEALARMSAAALAHGQLAMPIPPEWRAYADAMSPDFLNPMGGDRYWISLYLPGSAAIEALVSQFADPALTQPLLLGLGLLMLWDVSRILFPDRPDIRTAVMLLAFSSCQLLFTAMTAYAMTAHFALNMVWLALFIRDRTCTHGAALLVGFFALSLHKVQFHVLFAGPILATLLWRRRWALSALYAVSYAIFLIVWMKLYPLLLVDRLDLSITAGAAKGVSLSPRLASLQPLLYLTRFFAWNNALLVPLALIGMKGAWRSLRQDAQDRRALLFIGLTGGCAIGMLLTVHQGLGWGYRYLHGYIGPFCLLAGLGWNKLYPSPASLRPIWLAVMVSMATVAAQGVMVARFVTPYARLHAHAAALPVDILLLDPRGGVFAQDIVRVPPNMVHRPIFMDLSKLDKQRVDTLCRKYRIGIIDRTDYRAAGILADDSRPDARHIARIRAYLDLTGCARRALPSGTGSQASL</sequence>
<keyword evidence="1" id="KW-0472">Membrane</keyword>
<keyword evidence="1" id="KW-1133">Transmembrane helix</keyword>
<feature type="transmembrane region" description="Helical" evidence="1">
    <location>
        <begin position="187"/>
        <end position="206"/>
    </location>
</feature>
<feature type="transmembrane region" description="Helical" evidence="1">
    <location>
        <begin position="218"/>
        <end position="240"/>
    </location>
</feature>
<feature type="transmembrane region" description="Helical" evidence="1">
    <location>
        <begin position="385"/>
        <end position="407"/>
    </location>
</feature>
<evidence type="ECO:0000313" key="2">
    <source>
        <dbReference type="EMBL" id="MCC4231878.1"/>
    </source>
</evidence>
<keyword evidence="1" id="KW-0812">Transmembrane</keyword>
<feature type="transmembrane region" description="Helical" evidence="1">
    <location>
        <begin position="353"/>
        <end position="373"/>
    </location>
</feature>
<keyword evidence="3" id="KW-1185">Reference proteome</keyword>
<feature type="transmembrane region" description="Helical" evidence="1">
    <location>
        <begin position="442"/>
        <end position="464"/>
    </location>
</feature>
<proteinExistence type="predicted"/>
<name>A0ABS8H1C3_9SPHN</name>